<comment type="caution">
    <text evidence="1">The sequence shown here is derived from an EMBL/GenBank/DDBJ whole genome shotgun (WGS) entry which is preliminary data.</text>
</comment>
<evidence type="ECO:0008006" key="3">
    <source>
        <dbReference type="Google" id="ProtNLM"/>
    </source>
</evidence>
<organism evidence="1 2">
    <name type="scientific">Mucilaginibacter humi</name>
    <dbReference type="NCBI Taxonomy" id="2732510"/>
    <lineage>
        <taxon>Bacteria</taxon>
        <taxon>Pseudomonadati</taxon>
        <taxon>Bacteroidota</taxon>
        <taxon>Sphingobacteriia</taxon>
        <taxon>Sphingobacteriales</taxon>
        <taxon>Sphingobacteriaceae</taxon>
        <taxon>Mucilaginibacter</taxon>
    </lineage>
</organism>
<reference evidence="1 2" key="1">
    <citation type="submission" date="2020-05" db="EMBL/GenBank/DDBJ databases">
        <authorList>
            <person name="Khan S.A."/>
            <person name="Jeon C.O."/>
            <person name="Chun B.H."/>
        </authorList>
    </citation>
    <scope>NUCLEOTIDE SEQUENCE [LARGE SCALE GENOMIC DNA]</scope>
    <source>
        <strain evidence="1 2">S1162</strain>
    </source>
</reference>
<name>A0ABX1W1N7_9SPHI</name>
<keyword evidence="2" id="KW-1185">Reference proteome</keyword>
<dbReference type="Proteomes" id="UP000566071">
    <property type="component" value="Unassembled WGS sequence"/>
</dbReference>
<dbReference type="Gene3D" id="1.10.357.10">
    <property type="entry name" value="Tetracycline Repressor, domain 2"/>
    <property type="match status" value="1"/>
</dbReference>
<evidence type="ECO:0000313" key="1">
    <source>
        <dbReference type="EMBL" id="NNU33498.1"/>
    </source>
</evidence>
<accession>A0ABX1W1N7</accession>
<evidence type="ECO:0000313" key="2">
    <source>
        <dbReference type="Proteomes" id="UP000566071"/>
    </source>
</evidence>
<dbReference type="RefSeq" id="WP_175269191.1">
    <property type="nucleotide sequence ID" value="NZ_JABFCR010000011.1"/>
</dbReference>
<protein>
    <recommendedName>
        <fullName evidence="3">TetR family transcriptional regulator</fullName>
    </recommendedName>
</protein>
<dbReference type="EMBL" id="JABFCR010000011">
    <property type="protein sequence ID" value="NNU33498.1"/>
    <property type="molecule type" value="Genomic_DNA"/>
</dbReference>
<sequence>MSKTCQTPSGKLLPKYTKAELALLSAAIKAEANKGTIKPVDNPEEIVDLLLDALHGVRVSAVSFKKAMFPQKEHLDEIHTKRLLLLDIFIKGLTH</sequence>
<gene>
    <name evidence="1" type="ORF">HK413_03810</name>
</gene>
<proteinExistence type="predicted"/>